<comment type="caution">
    <text evidence="4">The sequence shown here is derived from an EMBL/GenBank/DDBJ whole genome shotgun (WGS) entry which is preliminary data.</text>
</comment>
<dbReference type="Pfam" id="PF13895">
    <property type="entry name" value="Ig_2"/>
    <property type="match status" value="1"/>
</dbReference>
<dbReference type="PANTHER" id="PTHR45080:SF8">
    <property type="entry name" value="IG-LIKE DOMAIN-CONTAINING PROTEIN"/>
    <property type="match status" value="1"/>
</dbReference>
<dbReference type="InterPro" id="IPR013783">
    <property type="entry name" value="Ig-like_fold"/>
</dbReference>
<evidence type="ECO:0000313" key="5">
    <source>
        <dbReference type="Proteomes" id="UP001152795"/>
    </source>
</evidence>
<dbReference type="SMART" id="SM00408">
    <property type="entry name" value="IGc2"/>
    <property type="match status" value="1"/>
</dbReference>
<dbReference type="FunFam" id="2.60.40.10:FF:000032">
    <property type="entry name" value="palladin isoform X1"/>
    <property type="match status" value="1"/>
</dbReference>
<dbReference type="OrthoDB" id="8825892at2759"/>
<evidence type="ECO:0000256" key="3">
    <source>
        <dbReference type="ARBA" id="ARBA00023319"/>
    </source>
</evidence>
<reference evidence="4" key="1">
    <citation type="submission" date="2020-04" db="EMBL/GenBank/DDBJ databases">
        <authorList>
            <person name="Alioto T."/>
            <person name="Alioto T."/>
            <person name="Gomez Garrido J."/>
        </authorList>
    </citation>
    <scope>NUCLEOTIDE SEQUENCE</scope>
    <source>
        <strain evidence="4">A484AB</strain>
    </source>
</reference>
<dbReference type="PROSITE" id="PS50835">
    <property type="entry name" value="IG_LIKE"/>
    <property type="match status" value="1"/>
</dbReference>
<evidence type="ECO:0000256" key="2">
    <source>
        <dbReference type="ARBA" id="ARBA00023157"/>
    </source>
</evidence>
<dbReference type="InterPro" id="IPR036179">
    <property type="entry name" value="Ig-like_dom_sf"/>
</dbReference>
<evidence type="ECO:0000313" key="4">
    <source>
        <dbReference type="EMBL" id="CAB3994388.1"/>
    </source>
</evidence>
<gene>
    <name evidence="4" type="ORF">PACLA_8A016952</name>
</gene>
<dbReference type="AlphaFoldDB" id="A0A7D9DWE1"/>
<protein>
    <submittedName>
        <fullName evidence="4">Neural cell adhesion molecule 1-like isoform X1</fullName>
    </submittedName>
</protein>
<dbReference type="PANTHER" id="PTHR45080">
    <property type="entry name" value="CONTACTIN 5"/>
    <property type="match status" value="1"/>
</dbReference>
<dbReference type="SUPFAM" id="SSF48726">
    <property type="entry name" value="Immunoglobulin"/>
    <property type="match status" value="1"/>
</dbReference>
<dbReference type="InterPro" id="IPR050958">
    <property type="entry name" value="Cell_Adh-Cytoskel_Orgn"/>
</dbReference>
<dbReference type="Gene3D" id="2.60.40.10">
    <property type="entry name" value="Immunoglobulins"/>
    <property type="match status" value="1"/>
</dbReference>
<keyword evidence="2" id="KW-1015">Disulfide bond</keyword>
<keyword evidence="5" id="KW-1185">Reference proteome</keyword>
<keyword evidence="1" id="KW-0732">Signal</keyword>
<keyword evidence="3" id="KW-0393">Immunoglobulin domain</keyword>
<accession>A0A7D9DWE1</accession>
<dbReference type="InterPro" id="IPR003599">
    <property type="entry name" value="Ig_sub"/>
</dbReference>
<sequence length="317" mass="35169">MECVRMYYILLSLLIVAIKDKVSGDAVDIKFEGIEPQTVLVGDNVTFRWRYTGSQKSLLTQFNVLEDSGSKTQLIYYAFGLDGKPELYPAVIEKYATMANWTGDISKKEFAFTLMEVKEFSHKKNFSLHIEHDGNIREDAYTTLFISVPPEAQLLAEKTTNVSVGDRVTIQCTVKGRPPPKISWYHDNTLVPGKNGRYLFNQKEIELKDAGSYRCDANNNAGENKSEVIRIAVHKKPGEGDKDKDNPIVGKSSGGLGGGAIAGIVIAIIVIVIVLIVVVVWMKKRSGRSSKKTPTVNDDEGKSPMVSNPPEKDQVWL</sequence>
<dbReference type="InterPro" id="IPR003598">
    <property type="entry name" value="Ig_sub2"/>
</dbReference>
<organism evidence="4 5">
    <name type="scientific">Paramuricea clavata</name>
    <name type="common">Red gorgonian</name>
    <name type="synonym">Violescent sea-whip</name>
    <dbReference type="NCBI Taxonomy" id="317549"/>
    <lineage>
        <taxon>Eukaryota</taxon>
        <taxon>Metazoa</taxon>
        <taxon>Cnidaria</taxon>
        <taxon>Anthozoa</taxon>
        <taxon>Octocorallia</taxon>
        <taxon>Malacalcyonacea</taxon>
        <taxon>Plexauridae</taxon>
        <taxon>Paramuricea</taxon>
    </lineage>
</organism>
<dbReference type="GO" id="GO:0005886">
    <property type="term" value="C:plasma membrane"/>
    <property type="evidence" value="ECO:0007669"/>
    <property type="project" value="TreeGrafter"/>
</dbReference>
<name>A0A7D9DWE1_PARCT</name>
<dbReference type="Proteomes" id="UP001152795">
    <property type="component" value="Unassembled WGS sequence"/>
</dbReference>
<dbReference type="InterPro" id="IPR007110">
    <property type="entry name" value="Ig-like_dom"/>
</dbReference>
<dbReference type="EMBL" id="CACRXK020002451">
    <property type="protein sequence ID" value="CAB3994388.1"/>
    <property type="molecule type" value="Genomic_DNA"/>
</dbReference>
<evidence type="ECO:0000256" key="1">
    <source>
        <dbReference type="ARBA" id="ARBA00022729"/>
    </source>
</evidence>
<dbReference type="GO" id="GO:0007156">
    <property type="term" value="P:homophilic cell adhesion via plasma membrane adhesion molecules"/>
    <property type="evidence" value="ECO:0007669"/>
    <property type="project" value="TreeGrafter"/>
</dbReference>
<dbReference type="SMART" id="SM00409">
    <property type="entry name" value="IG"/>
    <property type="match status" value="1"/>
</dbReference>
<proteinExistence type="predicted"/>